<evidence type="ECO:0000259" key="11">
    <source>
        <dbReference type="PROSITE" id="PS50862"/>
    </source>
</evidence>
<dbReference type="Gene3D" id="3.40.50.800">
    <property type="entry name" value="Anticodon-binding domain"/>
    <property type="match status" value="1"/>
</dbReference>
<dbReference type="PRINTS" id="PR01046">
    <property type="entry name" value="TRNASYNTHPRO"/>
</dbReference>
<dbReference type="GO" id="GO:0005829">
    <property type="term" value="C:cytosol"/>
    <property type="evidence" value="ECO:0007669"/>
    <property type="project" value="TreeGrafter"/>
</dbReference>
<dbReference type="EMBL" id="DVHC01000062">
    <property type="protein sequence ID" value="HIR59650.1"/>
    <property type="molecule type" value="Genomic_DNA"/>
</dbReference>
<gene>
    <name evidence="12" type="ORF">IAB38_06325</name>
</gene>
<keyword evidence="5" id="KW-0547">Nucleotide-binding</keyword>
<evidence type="ECO:0000256" key="7">
    <source>
        <dbReference type="ARBA" id="ARBA00022917"/>
    </source>
</evidence>
<dbReference type="InterPro" id="IPR004154">
    <property type="entry name" value="Anticodon-bd"/>
</dbReference>
<dbReference type="InterPro" id="IPR006195">
    <property type="entry name" value="aa-tRNA-synth_II"/>
</dbReference>
<dbReference type="PANTHER" id="PTHR42753">
    <property type="entry name" value="MITOCHONDRIAL RIBOSOME PROTEIN L39/PROLYL-TRNA LIGASE FAMILY MEMBER"/>
    <property type="match status" value="1"/>
</dbReference>
<reference evidence="12" key="1">
    <citation type="submission" date="2020-10" db="EMBL/GenBank/DDBJ databases">
        <authorList>
            <person name="Gilroy R."/>
        </authorList>
    </citation>
    <scope>NUCLEOTIDE SEQUENCE</scope>
    <source>
        <strain evidence="12">CHK184-20233</strain>
    </source>
</reference>
<dbReference type="InterPro" id="IPR050062">
    <property type="entry name" value="Pro-tRNA_synthetase"/>
</dbReference>
<dbReference type="InterPro" id="IPR002314">
    <property type="entry name" value="aa-tRNA-synt_IIb"/>
</dbReference>
<keyword evidence="6" id="KW-0067">ATP-binding</keyword>
<dbReference type="GO" id="GO:0004827">
    <property type="term" value="F:proline-tRNA ligase activity"/>
    <property type="evidence" value="ECO:0007669"/>
    <property type="project" value="UniProtKB-EC"/>
</dbReference>
<dbReference type="EC" id="6.1.1.15" evidence="1"/>
<evidence type="ECO:0000313" key="12">
    <source>
        <dbReference type="EMBL" id="HIR59650.1"/>
    </source>
</evidence>
<evidence type="ECO:0000256" key="6">
    <source>
        <dbReference type="ARBA" id="ARBA00022840"/>
    </source>
</evidence>
<keyword evidence="8" id="KW-0030">Aminoacyl-tRNA synthetase</keyword>
<proteinExistence type="predicted"/>
<evidence type="ECO:0000256" key="8">
    <source>
        <dbReference type="ARBA" id="ARBA00023146"/>
    </source>
</evidence>
<feature type="domain" description="Aminoacyl-transfer RNA synthetases class-II family profile" evidence="11">
    <location>
        <begin position="45"/>
        <end position="328"/>
    </location>
</feature>
<dbReference type="SUPFAM" id="SSF52954">
    <property type="entry name" value="Class II aaRS ABD-related"/>
    <property type="match status" value="1"/>
</dbReference>
<keyword evidence="7" id="KW-0648">Protein biosynthesis</keyword>
<evidence type="ECO:0000256" key="5">
    <source>
        <dbReference type="ARBA" id="ARBA00022741"/>
    </source>
</evidence>
<dbReference type="GO" id="GO:0016740">
    <property type="term" value="F:transferase activity"/>
    <property type="evidence" value="ECO:0007669"/>
    <property type="project" value="UniProtKB-ARBA"/>
</dbReference>
<keyword evidence="4" id="KW-0436">Ligase</keyword>
<dbReference type="PROSITE" id="PS50862">
    <property type="entry name" value="AA_TRNA_LIGASE_II"/>
    <property type="match status" value="1"/>
</dbReference>
<dbReference type="GO" id="GO:0005524">
    <property type="term" value="F:ATP binding"/>
    <property type="evidence" value="ECO:0007669"/>
    <property type="project" value="UniProtKB-KW"/>
</dbReference>
<evidence type="ECO:0000256" key="4">
    <source>
        <dbReference type="ARBA" id="ARBA00022598"/>
    </source>
</evidence>
<name>A0A9D1J3T1_9FIRM</name>
<dbReference type="Proteomes" id="UP000824232">
    <property type="component" value="Unassembled WGS sequence"/>
</dbReference>
<protein>
    <recommendedName>
        <fullName evidence="2">Proline--tRNA ligase</fullName>
        <ecNumber evidence="1">6.1.1.15</ecNumber>
    </recommendedName>
    <alternativeName>
        <fullName evidence="9">Prolyl-tRNA synthetase</fullName>
    </alternativeName>
</protein>
<dbReference type="InterPro" id="IPR045864">
    <property type="entry name" value="aa-tRNA-synth_II/BPL/LPL"/>
</dbReference>
<dbReference type="GO" id="GO:0006433">
    <property type="term" value="P:prolyl-tRNA aminoacylation"/>
    <property type="evidence" value="ECO:0007669"/>
    <property type="project" value="InterPro"/>
</dbReference>
<sequence length="424" mass="49084">MRLSRLNIKKINLNDIDKNYSGQDILMKLGELYQYESGIYGYGNLWTKLERIVENIIIEELDKVGCVQVEFPKLQPKKIWEQSNRWDMYTKEGDIMFTLDNNLGEYGLAPTAEECATLFGANRLPSYKNLPAIYYQIGEKFRKEIRTRGYLFRPRTFVMMDAYSFDKTEEDMKKTYDLMHEAYLNIFKRLGIKIMPTVSDNGVIGGSVAEEFQAATKLGEDTVLYDEEQNLGINKEVLEFDNKDEYLKQLNITDTSKLKEYQAVELGNNFQLGTKYSESMKLFYTDENGNNKPYYMGCYGIGLGRIIACIIENNVIRKDDKVKGFALPYKIAPYKVQIIYNENNKDKAEKLYKELTDNNINAIIDDRENLTIGNRINDVYVLGTPKMIILGNKFDGENYSIEDIKDNSTDTVKVSEIVDYFKNL</sequence>
<comment type="caution">
    <text evidence="12">The sequence shown here is derived from an EMBL/GenBank/DDBJ whole genome shotgun (WGS) entry which is preliminary data.</text>
</comment>
<evidence type="ECO:0000313" key="13">
    <source>
        <dbReference type="Proteomes" id="UP000824232"/>
    </source>
</evidence>
<organism evidence="12 13">
    <name type="scientific">Candidatus Onthousia excrementipullorum</name>
    <dbReference type="NCBI Taxonomy" id="2840884"/>
    <lineage>
        <taxon>Bacteria</taxon>
        <taxon>Bacillati</taxon>
        <taxon>Bacillota</taxon>
        <taxon>Bacilli</taxon>
        <taxon>Candidatus Onthousia</taxon>
    </lineage>
</organism>
<dbReference type="GO" id="GO:0140096">
    <property type="term" value="F:catalytic activity, acting on a protein"/>
    <property type="evidence" value="ECO:0007669"/>
    <property type="project" value="UniProtKB-ARBA"/>
</dbReference>
<dbReference type="PANTHER" id="PTHR42753:SF2">
    <property type="entry name" value="PROLINE--TRNA LIGASE"/>
    <property type="match status" value="1"/>
</dbReference>
<dbReference type="InterPro" id="IPR002316">
    <property type="entry name" value="Pro-tRNA-ligase_IIa"/>
</dbReference>
<evidence type="ECO:0000256" key="3">
    <source>
        <dbReference type="ARBA" id="ARBA00022490"/>
    </source>
</evidence>
<evidence type="ECO:0000256" key="9">
    <source>
        <dbReference type="ARBA" id="ARBA00029731"/>
    </source>
</evidence>
<dbReference type="Pfam" id="PF03129">
    <property type="entry name" value="HGTP_anticodon"/>
    <property type="match status" value="1"/>
</dbReference>
<keyword evidence="3" id="KW-0963">Cytoplasm</keyword>
<evidence type="ECO:0000256" key="10">
    <source>
        <dbReference type="ARBA" id="ARBA00047671"/>
    </source>
</evidence>
<dbReference type="InterPro" id="IPR036621">
    <property type="entry name" value="Anticodon-bd_dom_sf"/>
</dbReference>
<comment type="catalytic activity">
    <reaction evidence="10">
        <text>tRNA(Pro) + L-proline + ATP = L-prolyl-tRNA(Pro) + AMP + diphosphate</text>
        <dbReference type="Rhea" id="RHEA:14305"/>
        <dbReference type="Rhea" id="RHEA-COMP:9700"/>
        <dbReference type="Rhea" id="RHEA-COMP:9702"/>
        <dbReference type="ChEBI" id="CHEBI:30616"/>
        <dbReference type="ChEBI" id="CHEBI:33019"/>
        <dbReference type="ChEBI" id="CHEBI:60039"/>
        <dbReference type="ChEBI" id="CHEBI:78442"/>
        <dbReference type="ChEBI" id="CHEBI:78532"/>
        <dbReference type="ChEBI" id="CHEBI:456215"/>
        <dbReference type="EC" id="6.1.1.15"/>
    </reaction>
</comment>
<dbReference type="AlphaFoldDB" id="A0A9D1J3T1"/>
<evidence type="ECO:0000256" key="1">
    <source>
        <dbReference type="ARBA" id="ARBA00012831"/>
    </source>
</evidence>
<accession>A0A9D1J3T1</accession>
<dbReference type="SUPFAM" id="SSF55681">
    <property type="entry name" value="Class II aaRS and biotin synthetases"/>
    <property type="match status" value="1"/>
</dbReference>
<reference evidence="12" key="2">
    <citation type="journal article" date="2021" name="PeerJ">
        <title>Extensive microbial diversity within the chicken gut microbiome revealed by metagenomics and culture.</title>
        <authorList>
            <person name="Gilroy R."/>
            <person name="Ravi A."/>
            <person name="Getino M."/>
            <person name="Pursley I."/>
            <person name="Horton D.L."/>
            <person name="Alikhan N.F."/>
            <person name="Baker D."/>
            <person name="Gharbi K."/>
            <person name="Hall N."/>
            <person name="Watson M."/>
            <person name="Adriaenssens E.M."/>
            <person name="Foster-Nyarko E."/>
            <person name="Jarju S."/>
            <person name="Secka A."/>
            <person name="Antonio M."/>
            <person name="Oren A."/>
            <person name="Chaudhuri R.R."/>
            <person name="La Ragione R."/>
            <person name="Hildebrand F."/>
            <person name="Pallen M.J."/>
        </authorList>
    </citation>
    <scope>NUCLEOTIDE SEQUENCE</scope>
    <source>
        <strain evidence="12">CHK184-20233</strain>
    </source>
</reference>
<evidence type="ECO:0000256" key="2">
    <source>
        <dbReference type="ARBA" id="ARBA00019110"/>
    </source>
</evidence>
<dbReference type="Gene3D" id="3.30.930.10">
    <property type="entry name" value="Bira Bifunctional Protein, Domain 2"/>
    <property type="match status" value="1"/>
</dbReference>
<dbReference type="Pfam" id="PF00587">
    <property type="entry name" value="tRNA-synt_2b"/>
    <property type="match status" value="1"/>
</dbReference>